<evidence type="ECO:0000313" key="10">
    <source>
        <dbReference type="EMBL" id="OFI33273.1"/>
    </source>
</evidence>
<feature type="transmembrane region" description="Helical" evidence="7">
    <location>
        <begin position="323"/>
        <end position="349"/>
    </location>
</feature>
<comment type="caution">
    <text evidence="10">The sequence shown here is derived from an EMBL/GenBank/DDBJ whole genome shotgun (WGS) entry which is preliminary data.</text>
</comment>
<dbReference type="InterPro" id="IPR003838">
    <property type="entry name" value="ABC3_permease_C"/>
</dbReference>
<dbReference type="GO" id="GO:0051301">
    <property type="term" value="P:cell division"/>
    <property type="evidence" value="ECO:0007669"/>
    <property type="project" value="UniProtKB-KW"/>
</dbReference>
<keyword evidence="2" id="KW-1003">Cell membrane</keyword>
<feature type="domain" description="MacB-like periplasmic core" evidence="9">
    <location>
        <begin position="25"/>
        <end position="244"/>
    </location>
</feature>
<sequence length="401" mass="44194">MLEIKPIINALRRSKVGAVLLLIQIAITTAIVSNAAFIIQDRMTYLQQDTGYPEQDIFSLSVMTYGKDRDLSQQFEEDENMLRNLPGVVDAAITNAVPLSGSGSASGMGLKPAPEPGRSVRAGYLMADDHMLNTLGVTLSEGRNFYPDDVIVTQDPNKLPKVAIATRTFADEAFPEGDGLGKMMYIGDRPFKIIGIVDKMKGPWLKDDRPDNVIIFPYIKAETYQHIIIRTEPGQRAAVMQTIEDKMLAAYDKRVITNVIAMDEDKRQYNASDTLMLRMLMVLIVVLVAITALGIFGLTLFNISKRTRQIGTRRALGARKSDIIRYFMVENTLICAGGLLLGCTAAILMGQQLLQRFSLPALEMQYVAGTALMVLVMTLLAVIFPARRAAQISPSVATRSI</sequence>
<dbReference type="PANTHER" id="PTHR30572:SF4">
    <property type="entry name" value="ABC TRANSPORTER PERMEASE YTRF"/>
    <property type="match status" value="1"/>
</dbReference>
<accession>A0A1E8FCP2</accession>
<dbReference type="RefSeq" id="WP_070177649.1">
    <property type="nucleotide sequence ID" value="NZ_BMJR01000002.1"/>
</dbReference>
<keyword evidence="11" id="KW-1185">Reference proteome</keyword>
<evidence type="ECO:0000259" key="9">
    <source>
        <dbReference type="Pfam" id="PF12704"/>
    </source>
</evidence>
<evidence type="ECO:0000256" key="5">
    <source>
        <dbReference type="ARBA" id="ARBA00023136"/>
    </source>
</evidence>
<keyword evidence="10" id="KW-0132">Cell division</keyword>
<keyword evidence="10" id="KW-0131">Cell cycle</keyword>
<dbReference type="AlphaFoldDB" id="A0A1E8FCP2"/>
<proteinExistence type="inferred from homology"/>
<dbReference type="GO" id="GO:0005886">
    <property type="term" value="C:plasma membrane"/>
    <property type="evidence" value="ECO:0007669"/>
    <property type="project" value="UniProtKB-SubCell"/>
</dbReference>
<protein>
    <submittedName>
        <fullName evidence="10">Cell division protein FtsX</fullName>
    </submittedName>
</protein>
<dbReference type="Pfam" id="PF12704">
    <property type="entry name" value="MacB_PCD"/>
    <property type="match status" value="1"/>
</dbReference>
<dbReference type="PANTHER" id="PTHR30572">
    <property type="entry name" value="MEMBRANE COMPONENT OF TRANSPORTER-RELATED"/>
    <property type="match status" value="1"/>
</dbReference>
<organism evidence="10 11">
    <name type="scientific">Alteromonas lipolytica</name>
    <dbReference type="NCBI Taxonomy" id="1856405"/>
    <lineage>
        <taxon>Bacteria</taxon>
        <taxon>Pseudomonadati</taxon>
        <taxon>Pseudomonadota</taxon>
        <taxon>Gammaproteobacteria</taxon>
        <taxon>Alteromonadales</taxon>
        <taxon>Alteromonadaceae</taxon>
        <taxon>Alteromonas/Salinimonas group</taxon>
        <taxon>Alteromonas</taxon>
    </lineage>
</organism>
<evidence type="ECO:0000256" key="1">
    <source>
        <dbReference type="ARBA" id="ARBA00004651"/>
    </source>
</evidence>
<evidence type="ECO:0000259" key="8">
    <source>
        <dbReference type="Pfam" id="PF02687"/>
    </source>
</evidence>
<keyword evidence="3 7" id="KW-0812">Transmembrane</keyword>
<reference evidence="10 11" key="1">
    <citation type="submission" date="2016-09" db="EMBL/GenBank/DDBJ databases">
        <title>Alteromonas lipolytica, a new species isolated from sea water.</title>
        <authorList>
            <person name="Wu Y.-H."/>
            <person name="Cheng H."/>
            <person name="Xu X.-W."/>
        </authorList>
    </citation>
    <scope>NUCLEOTIDE SEQUENCE [LARGE SCALE GENOMIC DNA]</scope>
    <source>
        <strain evidence="10 11">JW12</strain>
    </source>
</reference>
<dbReference type="STRING" id="1856405.BFC17_03160"/>
<feature type="transmembrane region" description="Helical" evidence="7">
    <location>
        <begin position="364"/>
        <end position="384"/>
    </location>
</feature>
<keyword evidence="5 7" id="KW-0472">Membrane</keyword>
<evidence type="ECO:0000256" key="3">
    <source>
        <dbReference type="ARBA" id="ARBA00022692"/>
    </source>
</evidence>
<dbReference type="InterPro" id="IPR050250">
    <property type="entry name" value="Macrolide_Exporter_MacB"/>
</dbReference>
<feature type="domain" description="ABC3 transporter permease C-terminal" evidence="8">
    <location>
        <begin position="281"/>
        <end position="394"/>
    </location>
</feature>
<evidence type="ECO:0000256" key="4">
    <source>
        <dbReference type="ARBA" id="ARBA00022989"/>
    </source>
</evidence>
<keyword evidence="4 7" id="KW-1133">Transmembrane helix</keyword>
<dbReference type="InterPro" id="IPR025857">
    <property type="entry name" value="MacB_PCD"/>
</dbReference>
<evidence type="ECO:0000256" key="7">
    <source>
        <dbReference type="SAM" id="Phobius"/>
    </source>
</evidence>
<gene>
    <name evidence="10" type="ORF">BFC17_03160</name>
</gene>
<evidence type="ECO:0000313" key="11">
    <source>
        <dbReference type="Proteomes" id="UP000176037"/>
    </source>
</evidence>
<dbReference type="OrthoDB" id="9770036at2"/>
<evidence type="ECO:0000256" key="6">
    <source>
        <dbReference type="ARBA" id="ARBA00038076"/>
    </source>
</evidence>
<dbReference type="Pfam" id="PF02687">
    <property type="entry name" value="FtsX"/>
    <property type="match status" value="1"/>
</dbReference>
<dbReference type="EMBL" id="MJIC01000015">
    <property type="protein sequence ID" value="OFI33273.1"/>
    <property type="molecule type" value="Genomic_DNA"/>
</dbReference>
<feature type="transmembrane region" description="Helical" evidence="7">
    <location>
        <begin position="275"/>
        <end position="303"/>
    </location>
</feature>
<comment type="similarity">
    <text evidence="6">Belongs to the ABC-4 integral membrane protein family.</text>
</comment>
<dbReference type="Proteomes" id="UP000176037">
    <property type="component" value="Unassembled WGS sequence"/>
</dbReference>
<dbReference type="GO" id="GO:0022857">
    <property type="term" value="F:transmembrane transporter activity"/>
    <property type="evidence" value="ECO:0007669"/>
    <property type="project" value="TreeGrafter"/>
</dbReference>
<comment type="subcellular location">
    <subcellularLocation>
        <location evidence="1">Cell membrane</location>
        <topology evidence="1">Multi-pass membrane protein</topology>
    </subcellularLocation>
</comment>
<name>A0A1E8FCP2_9ALTE</name>
<evidence type="ECO:0000256" key="2">
    <source>
        <dbReference type="ARBA" id="ARBA00022475"/>
    </source>
</evidence>